<comment type="caution">
    <text evidence="1">The sequence shown here is derived from an EMBL/GenBank/DDBJ whole genome shotgun (WGS) entry which is preliminary data.</text>
</comment>
<protein>
    <submittedName>
        <fullName evidence="1">Uncharacterized protein</fullName>
    </submittedName>
</protein>
<dbReference type="EMBL" id="CAKAEH010000500">
    <property type="protein sequence ID" value="CAG9531197.1"/>
    <property type="molecule type" value="Genomic_DNA"/>
</dbReference>
<dbReference type="AlphaFoldDB" id="A0A8J2M147"/>
<organism evidence="1 2">
    <name type="scientific">Cercopithifilaria johnstoni</name>
    <dbReference type="NCBI Taxonomy" id="2874296"/>
    <lineage>
        <taxon>Eukaryota</taxon>
        <taxon>Metazoa</taxon>
        <taxon>Ecdysozoa</taxon>
        <taxon>Nematoda</taxon>
        <taxon>Chromadorea</taxon>
        <taxon>Rhabditida</taxon>
        <taxon>Spirurina</taxon>
        <taxon>Spiruromorpha</taxon>
        <taxon>Filarioidea</taxon>
        <taxon>Onchocercidae</taxon>
        <taxon>Cercopithifilaria</taxon>
    </lineage>
</organism>
<evidence type="ECO:0000313" key="1">
    <source>
        <dbReference type="EMBL" id="CAG9531197.1"/>
    </source>
</evidence>
<dbReference type="Proteomes" id="UP000746747">
    <property type="component" value="Unassembled WGS sequence"/>
</dbReference>
<evidence type="ECO:0000313" key="2">
    <source>
        <dbReference type="Proteomes" id="UP000746747"/>
    </source>
</evidence>
<sequence length="115" mass="12674">MKDDEKLLTSSTCHTYITQPIPIPIPVPYTYIHGHRRVHSVSTFRTTHKTNQTPTSKCDYRGLGLGRRGRGGQGGGEGEIKKCGRRMVDVLRASSSGDTITAANGQWNRAIITLH</sequence>
<reference evidence="1" key="1">
    <citation type="submission" date="2021-09" db="EMBL/GenBank/DDBJ databases">
        <authorList>
            <consortium name="Pathogen Informatics"/>
        </authorList>
    </citation>
    <scope>NUCLEOTIDE SEQUENCE</scope>
</reference>
<keyword evidence="2" id="KW-1185">Reference proteome</keyword>
<accession>A0A8J2M147</accession>
<gene>
    <name evidence="1" type="ORF">CJOHNSTONI_LOCUS1617</name>
</gene>
<proteinExistence type="predicted"/>
<name>A0A8J2M147_9BILA</name>